<dbReference type="EMBL" id="CAWUFR010000081">
    <property type="protein sequence ID" value="CAK6965296.1"/>
    <property type="molecule type" value="Genomic_DNA"/>
</dbReference>
<protein>
    <submittedName>
        <fullName evidence="1">Zinc finger protein 862-like</fullName>
    </submittedName>
</protein>
<comment type="caution">
    <text evidence="1">The sequence shown here is derived from an EMBL/GenBank/DDBJ whole genome shotgun (WGS) entry which is preliminary data.</text>
</comment>
<sequence length="73" mass="8421">MAEARSCLRATQTLLTKYKTRPSPKLKACMDQNKNDNNNLTPVMKVKFKLLDHCQSLQSHRHEDSPSYKVDES</sequence>
<keyword evidence="2" id="KW-1185">Reference proteome</keyword>
<proteinExistence type="predicted"/>
<name>A0AAV1P4I8_SCOSC</name>
<gene>
    <name evidence="1" type="ORF">FSCOSCO3_A008071</name>
</gene>
<dbReference type="Proteomes" id="UP001314229">
    <property type="component" value="Unassembled WGS sequence"/>
</dbReference>
<evidence type="ECO:0000313" key="2">
    <source>
        <dbReference type="Proteomes" id="UP001314229"/>
    </source>
</evidence>
<dbReference type="AlphaFoldDB" id="A0AAV1P4I8"/>
<reference evidence="1 2" key="1">
    <citation type="submission" date="2024-01" db="EMBL/GenBank/DDBJ databases">
        <authorList>
            <person name="Alioto T."/>
            <person name="Alioto T."/>
            <person name="Gomez Garrido J."/>
        </authorList>
    </citation>
    <scope>NUCLEOTIDE SEQUENCE [LARGE SCALE GENOMIC DNA]</scope>
</reference>
<evidence type="ECO:0000313" key="1">
    <source>
        <dbReference type="EMBL" id="CAK6965296.1"/>
    </source>
</evidence>
<organism evidence="1 2">
    <name type="scientific">Scomber scombrus</name>
    <name type="common">Atlantic mackerel</name>
    <name type="synonym">Scomber vernalis</name>
    <dbReference type="NCBI Taxonomy" id="13677"/>
    <lineage>
        <taxon>Eukaryota</taxon>
        <taxon>Metazoa</taxon>
        <taxon>Chordata</taxon>
        <taxon>Craniata</taxon>
        <taxon>Vertebrata</taxon>
        <taxon>Euteleostomi</taxon>
        <taxon>Actinopterygii</taxon>
        <taxon>Neopterygii</taxon>
        <taxon>Teleostei</taxon>
        <taxon>Neoteleostei</taxon>
        <taxon>Acanthomorphata</taxon>
        <taxon>Pelagiaria</taxon>
        <taxon>Scombriformes</taxon>
        <taxon>Scombridae</taxon>
        <taxon>Scomber</taxon>
    </lineage>
</organism>
<accession>A0AAV1P4I8</accession>